<dbReference type="EMBL" id="GBXM01084732">
    <property type="protein sequence ID" value="JAH23845.1"/>
    <property type="molecule type" value="Transcribed_RNA"/>
</dbReference>
<dbReference type="AlphaFoldDB" id="A0A0E9R5W6"/>
<sequence length="30" mass="3534">MNYNLFACIIPEKINLLKTMLPYIRAYSTV</sequence>
<accession>A0A0E9R5W6</accession>
<proteinExistence type="predicted"/>
<reference evidence="1" key="1">
    <citation type="submission" date="2014-11" db="EMBL/GenBank/DDBJ databases">
        <authorList>
            <person name="Amaro Gonzalez C."/>
        </authorList>
    </citation>
    <scope>NUCLEOTIDE SEQUENCE</scope>
</reference>
<name>A0A0E9R5W6_ANGAN</name>
<reference evidence="1" key="2">
    <citation type="journal article" date="2015" name="Fish Shellfish Immunol.">
        <title>Early steps in the European eel (Anguilla anguilla)-Vibrio vulnificus interaction in the gills: Role of the RtxA13 toxin.</title>
        <authorList>
            <person name="Callol A."/>
            <person name="Pajuelo D."/>
            <person name="Ebbesson L."/>
            <person name="Teles M."/>
            <person name="MacKenzie S."/>
            <person name="Amaro C."/>
        </authorList>
    </citation>
    <scope>NUCLEOTIDE SEQUENCE</scope>
</reference>
<evidence type="ECO:0000313" key="1">
    <source>
        <dbReference type="EMBL" id="JAH23845.1"/>
    </source>
</evidence>
<protein>
    <submittedName>
        <fullName evidence="1">Uncharacterized protein</fullName>
    </submittedName>
</protein>
<organism evidence="1">
    <name type="scientific">Anguilla anguilla</name>
    <name type="common">European freshwater eel</name>
    <name type="synonym">Muraena anguilla</name>
    <dbReference type="NCBI Taxonomy" id="7936"/>
    <lineage>
        <taxon>Eukaryota</taxon>
        <taxon>Metazoa</taxon>
        <taxon>Chordata</taxon>
        <taxon>Craniata</taxon>
        <taxon>Vertebrata</taxon>
        <taxon>Euteleostomi</taxon>
        <taxon>Actinopterygii</taxon>
        <taxon>Neopterygii</taxon>
        <taxon>Teleostei</taxon>
        <taxon>Anguilliformes</taxon>
        <taxon>Anguillidae</taxon>
        <taxon>Anguilla</taxon>
    </lineage>
</organism>